<accession>A0A1H4BPN8</accession>
<feature type="chain" id="PRO_5011462137" evidence="1">
    <location>
        <begin position="18"/>
        <end position="259"/>
    </location>
</feature>
<reference evidence="2 3" key="1">
    <citation type="submission" date="2016-10" db="EMBL/GenBank/DDBJ databases">
        <authorList>
            <person name="de Groot N.N."/>
        </authorList>
    </citation>
    <scope>NUCLEOTIDE SEQUENCE [LARGE SCALE GENOMIC DNA]</scope>
    <source>
        <strain evidence="2 3">DSM 23842</strain>
    </source>
</reference>
<name>A0A1H4BPN8_BIZPA</name>
<organism evidence="2 3">
    <name type="scientific">Bizionia paragorgiae</name>
    <dbReference type="NCBI Taxonomy" id="283786"/>
    <lineage>
        <taxon>Bacteria</taxon>
        <taxon>Pseudomonadati</taxon>
        <taxon>Bacteroidota</taxon>
        <taxon>Flavobacteriia</taxon>
        <taxon>Flavobacteriales</taxon>
        <taxon>Flavobacteriaceae</taxon>
        <taxon>Bizionia</taxon>
    </lineage>
</organism>
<evidence type="ECO:0000313" key="2">
    <source>
        <dbReference type="EMBL" id="SEA50099.1"/>
    </source>
</evidence>
<keyword evidence="1" id="KW-0732">Signal</keyword>
<dbReference type="STRING" id="283786.SAMN04487990_11574"/>
<protein>
    <submittedName>
        <fullName evidence="2">Uncharacterized protein</fullName>
    </submittedName>
</protein>
<evidence type="ECO:0000313" key="3">
    <source>
        <dbReference type="Proteomes" id="UP000198846"/>
    </source>
</evidence>
<sequence length="259" mass="29889">MKHLLYFLFFLSATCFAQEPLSTSFIKKTKLKADAVIGVDAFGDLFYIKNNVLIKKSSTKEITYSNIQLGTLTSANSFNPLKINVFYQAFNTVIILDNRLAEIYKIDFNSNKIYKNISHISTGSDHTFWIFNQDLQHLELYDYSNNSTRATTQPVQSSVLDLTSNFNGSWLLTNNFLYQYNYFGSLVYKIKNDGYSSISESNENIVIKKGDSLLYLPKNSKTLKEIEVPNLLIKQFFLTNGILYIYDGEFLYHYQLKTK</sequence>
<dbReference type="EMBL" id="FNQK01000015">
    <property type="protein sequence ID" value="SEA50099.1"/>
    <property type="molecule type" value="Genomic_DNA"/>
</dbReference>
<dbReference type="Proteomes" id="UP000198846">
    <property type="component" value="Unassembled WGS sequence"/>
</dbReference>
<dbReference type="RefSeq" id="WP_092135433.1">
    <property type="nucleotide sequence ID" value="NZ_FNQK01000015.1"/>
</dbReference>
<evidence type="ECO:0000256" key="1">
    <source>
        <dbReference type="SAM" id="SignalP"/>
    </source>
</evidence>
<feature type="signal peptide" evidence="1">
    <location>
        <begin position="1"/>
        <end position="17"/>
    </location>
</feature>
<proteinExistence type="predicted"/>
<dbReference type="AlphaFoldDB" id="A0A1H4BPN8"/>
<gene>
    <name evidence="2" type="ORF">SAMN04487990_11574</name>
</gene>
<dbReference type="SUPFAM" id="SSF82171">
    <property type="entry name" value="DPP6 N-terminal domain-like"/>
    <property type="match status" value="1"/>
</dbReference>
<dbReference type="OrthoDB" id="1143207at2"/>
<keyword evidence="3" id="KW-1185">Reference proteome</keyword>